<dbReference type="OrthoDB" id="1525151at2"/>
<dbReference type="InterPro" id="IPR003749">
    <property type="entry name" value="ThiS/MoaD-like"/>
</dbReference>
<evidence type="ECO:0000313" key="2">
    <source>
        <dbReference type="Proteomes" id="UP000304900"/>
    </source>
</evidence>
<proteinExistence type="predicted"/>
<dbReference type="AlphaFoldDB" id="A0A4U6CW37"/>
<evidence type="ECO:0000313" key="1">
    <source>
        <dbReference type="EMBL" id="TKT88506.1"/>
    </source>
</evidence>
<name>A0A4U6CW37_9BACT</name>
<dbReference type="Pfam" id="PF02597">
    <property type="entry name" value="ThiS"/>
    <property type="match status" value="1"/>
</dbReference>
<dbReference type="InterPro" id="IPR010035">
    <property type="entry name" value="Thi_S"/>
</dbReference>
<dbReference type="Gene3D" id="3.10.20.30">
    <property type="match status" value="1"/>
</dbReference>
<dbReference type="RefSeq" id="WP_137343043.1">
    <property type="nucleotide sequence ID" value="NZ_BSQH01000011.1"/>
</dbReference>
<comment type="caution">
    <text evidence="1">The sequence shown here is derived from an EMBL/GenBank/DDBJ whole genome shotgun (WGS) entry which is preliminary data.</text>
</comment>
<dbReference type="SUPFAM" id="SSF54285">
    <property type="entry name" value="MoaD/ThiS"/>
    <property type="match status" value="1"/>
</dbReference>
<dbReference type="InterPro" id="IPR016155">
    <property type="entry name" value="Mopterin_synth/thiamin_S_b"/>
</dbReference>
<dbReference type="NCBIfam" id="TIGR01683">
    <property type="entry name" value="thiS"/>
    <property type="match status" value="1"/>
</dbReference>
<dbReference type="PANTHER" id="PTHR34472:SF1">
    <property type="entry name" value="SULFUR CARRIER PROTEIN THIS"/>
    <property type="match status" value="1"/>
</dbReference>
<reference evidence="1 2" key="1">
    <citation type="submission" date="2019-05" db="EMBL/GenBank/DDBJ databases">
        <title>Dyadobacter AR-3-8 sp. nov., isolated from arctic soil.</title>
        <authorList>
            <person name="Chaudhary D.K."/>
        </authorList>
    </citation>
    <scope>NUCLEOTIDE SEQUENCE [LARGE SCALE GENOMIC DNA]</scope>
    <source>
        <strain evidence="1 2">AR-3-8</strain>
    </source>
</reference>
<dbReference type="PANTHER" id="PTHR34472">
    <property type="entry name" value="SULFUR CARRIER PROTEIN THIS"/>
    <property type="match status" value="1"/>
</dbReference>
<dbReference type="Proteomes" id="UP000304900">
    <property type="component" value="Unassembled WGS sequence"/>
</dbReference>
<keyword evidence="2" id="KW-1185">Reference proteome</keyword>
<gene>
    <name evidence="1" type="primary">thiS</name>
    <name evidence="1" type="ORF">FDK13_26495</name>
</gene>
<sequence length="67" mass="7372">MEISINQQRTEIPEHSSVEELLSSLFTDSTQGIALAVNQVIISKSDWPIHILNPDDKITLIKATQGG</sequence>
<dbReference type="EMBL" id="SZVO01000015">
    <property type="protein sequence ID" value="TKT88506.1"/>
    <property type="molecule type" value="Genomic_DNA"/>
</dbReference>
<organism evidence="1 2">
    <name type="scientific">Dyadobacter frigoris</name>
    <dbReference type="NCBI Taxonomy" id="2576211"/>
    <lineage>
        <taxon>Bacteria</taxon>
        <taxon>Pseudomonadati</taxon>
        <taxon>Bacteroidota</taxon>
        <taxon>Cytophagia</taxon>
        <taxon>Cytophagales</taxon>
        <taxon>Spirosomataceae</taxon>
        <taxon>Dyadobacter</taxon>
    </lineage>
</organism>
<dbReference type="InterPro" id="IPR012675">
    <property type="entry name" value="Beta-grasp_dom_sf"/>
</dbReference>
<accession>A0A4U6CW37</accession>
<protein>
    <submittedName>
        <fullName evidence="1">Sulfur carrier protein ThiS</fullName>
    </submittedName>
</protein>
<dbReference type="CDD" id="cd00565">
    <property type="entry name" value="Ubl_ThiS"/>
    <property type="match status" value="1"/>
</dbReference>